<feature type="domain" description="Clp1 P-loop" evidence="11">
    <location>
        <begin position="382"/>
        <end position="543"/>
    </location>
</feature>
<dbReference type="InterPro" id="IPR045116">
    <property type="entry name" value="Clp1/Grc3"/>
</dbReference>
<evidence type="ECO:0000259" key="12">
    <source>
        <dbReference type="Pfam" id="PF24419"/>
    </source>
</evidence>
<dbReference type="AlphaFoldDB" id="A0A482XRE8"/>
<dbReference type="Pfam" id="PF24419">
    <property type="entry name" value="Cupin_NOL9"/>
    <property type="match status" value="1"/>
</dbReference>
<evidence type="ECO:0000256" key="9">
    <source>
        <dbReference type="ARBA" id="ARBA00071212"/>
    </source>
</evidence>
<evidence type="ECO:0000256" key="8">
    <source>
        <dbReference type="ARBA" id="ARBA00023242"/>
    </source>
</evidence>
<proteinExistence type="inferred from homology"/>
<dbReference type="Gene3D" id="3.40.50.300">
    <property type="entry name" value="P-loop containing nucleotide triphosphate hydrolases"/>
    <property type="match status" value="1"/>
</dbReference>
<dbReference type="InterPro" id="IPR057570">
    <property type="entry name" value="NOL9_C"/>
</dbReference>
<accession>A0A482XRE8</accession>
<dbReference type="InterPro" id="IPR027417">
    <property type="entry name" value="P-loop_NTPase"/>
</dbReference>
<keyword evidence="6" id="KW-0418">Kinase</keyword>
<dbReference type="STRING" id="195883.A0A482XRE8"/>
<reference evidence="14 15" key="1">
    <citation type="journal article" date="2017" name="Gigascience">
        <title>Genome sequence of the small brown planthopper, Laodelphax striatellus.</title>
        <authorList>
            <person name="Zhu J."/>
            <person name="Jiang F."/>
            <person name="Wang X."/>
            <person name="Yang P."/>
            <person name="Bao Y."/>
            <person name="Zhao W."/>
            <person name="Wang W."/>
            <person name="Lu H."/>
            <person name="Wang Q."/>
            <person name="Cui N."/>
            <person name="Li J."/>
            <person name="Chen X."/>
            <person name="Luo L."/>
            <person name="Yu J."/>
            <person name="Kang L."/>
            <person name="Cui F."/>
        </authorList>
    </citation>
    <scope>NUCLEOTIDE SEQUENCE [LARGE SCALE GENOMIC DNA]</scope>
    <source>
        <strain evidence="14">Lst14</strain>
    </source>
</reference>
<dbReference type="OrthoDB" id="2405412at2759"/>
<comment type="caution">
    <text evidence="14">The sequence shown here is derived from an EMBL/GenBank/DDBJ whole genome shotgun (WGS) entry which is preliminary data.</text>
</comment>
<evidence type="ECO:0000256" key="4">
    <source>
        <dbReference type="ARBA" id="ARBA00022679"/>
    </source>
</evidence>
<feature type="coiled-coil region" evidence="10">
    <location>
        <begin position="152"/>
        <end position="179"/>
    </location>
</feature>
<dbReference type="GO" id="GO:0051731">
    <property type="term" value="F:polynucleotide 5'-hydroxyl-kinase activity"/>
    <property type="evidence" value="ECO:0007669"/>
    <property type="project" value="InterPro"/>
</dbReference>
<gene>
    <name evidence="14" type="ORF">LSTR_LSTR007553</name>
</gene>
<evidence type="ECO:0000259" key="11">
    <source>
        <dbReference type="Pfam" id="PF16575"/>
    </source>
</evidence>
<dbReference type="PANTHER" id="PTHR12755">
    <property type="entry name" value="CLEAVAGE/POLYADENYLATION FACTOR IA SUBUNIT CLP1P"/>
    <property type="match status" value="1"/>
</dbReference>
<keyword evidence="4" id="KW-0808">Transferase</keyword>
<dbReference type="EMBL" id="QKKF02002514">
    <property type="protein sequence ID" value="RZF48386.1"/>
    <property type="molecule type" value="Genomic_DNA"/>
</dbReference>
<protein>
    <recommendedName>
        <fullName evidence="9">Polynucleotide 5'-hydroxyl-kinase NOL9</fullName>
    </recommendedName>
</protein>
<feature type="domain" description="NOL9 N-terminal" evidence="12">
    <location>
        <begin position="199"/>
        <end position="346"/>
    </location>
</feature>
<organism evidence="14 15">
    <name type="scientific">Laodelphax striatellus</name>
    <name type="common">Small brown planthopper</name>
    <name type="synonym">Delphax striatella</name>
    <dbReference type="NCBI Taxonomy" id="195883"/>
    <lineage>
        <taxon>Eukaryota</taxon>
        <taxon>Metazoa</taxon>
        <taxon>Ecdysozoa</taxon>
        <taxon>Arthropoda</taxon>
        <taxon>Hexapoda</taxon>
        <taxon>Insecta</taxon>
        <taxon>Pterygota</taxon>
        <taxon>Neoptera</taxon>
        <taxon>Paraneoptera</taxon>
        <taxon>Hemiptera</taxon>
        <taxon>Auchenorrhyncha</taxon>
        <taxon>Fulgoroidea</taxon>
        <taxon>Delphacidae</taxon>
        <taxon>Criomorphinae</taxon>
        <taxon>Laodelphax</taxon>
    </lineage>
</organism>
<dbReference type="InterPro" id="IPR032319">
    <property type="entry name" value="CLP1_P"/>
</dbReference>
<dbReference type="SMR" id="A0A482XRE8"/>
<evidence type="ECO:0000256" key="3">
    <source>
        <dbReference type="ARBA" id="ARBA00022552"/>
    </source>
</evidence>
<name>A0A482XRE8_LAOST</name>
<comment type="similarity">
    <text evidence="2">Belongs to the Clp1 family. NOL9/GRC3 subfamily.</text>
</comment>
<dbReference type="PANTHER" id="PTHR12755:SF3">
    <property type="entry name" value="POLYNUCLEOTIDE 5'-HYDROXYL-KINASE NOL9"/>
    <property type="match status" value="1"/>
</dbReference>
<evidence type="ECO:0000259" key="13">
    <source>
        <dbReference type="Pfam" id="PF25467"/>
    </source>
</evidence>
<dbReference type="InParanoid" id="A0A482XRE8"/>
<dbReference type="Pfam" id="PF25467">
    <property type="entry name" value="NOL9_C"/>
    <property type="match status" value="1"/>
</dbReference>
<keyword evidence="10" id="KW-0175">Coiled coil</keyword>
<dbReference type="Proteomes" id="UP000291343">
    <property type="component" value="Unassembled WGS sequence"/>
</dbReference>
<keyword evidence="15" id="KW-1185">Reference proteome</keyword>
<evidence type="ECO:0000313" key="15">
    <source>
        <dbReference type="Proteomes" id="UP000291343"/>
    </source>
</evidence>
<evidence type="ECO:0000256" key="1">
    <source>
        <dbReference type="ARBA" id="ARBA00004604"/>
    </source>
</evidence>
<dbReference type="GO" id="GO:0000448">
    <property type="term" value="P:cleavage in ITS2 between 5.8S rRNA and LSU-rRNA of tricistronic rRNA transcript (SSU-rRNA, 5.8S rRNA, LSU-rRNA)"/>
    <property type="evidence" value="ECO:0007669"/>
    <property type="project" value="TreeGrafter"/>
</dbReference>
<dbReference type="InterPro" id="IPR057573">
    <property type="entry name" value="NOL9_N"/>
</dbReference>
<evidence type="ECO:0000256" key="10">
    <source>
        <dbReference type="SAM" id="Coils"/>
    </source>
</evidence>
<keyword evidence="7" id="KW-0067">ATP-binding</keyword>
<dbReference type="GO" id="GO:0005524">
    <property type="term" value="F:ATP binding"/>
    <property type="evidence" value="ECO:0007669"/>
    <property type="project" value="UniProtKB-KW"/>
</dbReference>
<comment type="subcellular location">
    <subcellularLocation>
        <location evidence="1">Nucleus</location>
        <location evidence="1">Nucleolus</location>
    </subcellularLocation>
</comment>
<dbReference type="Pfam" id="PF16575">
    <property type="entry name" value="CLP1_P"/>
    <property type="match status" value="1"/>
</dbReference>
<evidence type="ECO:0000256" key="2">
    <source>
        <dbReference type="ARBA" id="ARBA00011003"/>
    </source>
</evidence>
<evidence type="ECO:0000313" key="14">
    <source>
        <dbReference type="EMBL" id="RZF48386.1"/>
    </source>
</evidence>
<keyword evidence="3" id="KW-0698">rRNA processing</keyword>
<evidence type="ECO:0000256" key="7">
    <source>
        <dbReference type="ARBA" id="ARBA00022840"/>
    </source>
</evidence>
<evidence type="ECO:0000256" key="5">
    <source>
        <dbReference type="ARBA" id="ARBA00022741"/>
    </source>
</evidence>
<sequence length="745" mass="85073">MGKYHHRPKKTTKDNIPLLDKAHLKKKKHIKTSKFSRGYHKLQLLKYANSIANSKCMFNDIRRSDENEVSRDIETKQSNSFFTIIDDLEFRTRKVRLNTSSKEKRKSQPVVENSTDLGEIESDISHDDLKIEDLSEKTKSHRKYQRKLDERSIEAKINAKKYQKRLMKHEKQIEKEKNKKIDAFLDLQHVSLNSEIDFCVIDKSQVLLMMSHPSSLYFHGAINMKVIYGRFEVLGCTLDPHTENLPVYSPFGTSRVRIQTVEDGVHGKLTKETLLNLGVSLENVVEILAKLKNANFAAAVLEKNSSNLCSTAWPEFVEKYSNQKFLPVLKENSKLISIENLLQCKFESEDSMKDNNFYMENPQWGEIFEMMLEGKMRVAICGGKDSGKSTLMRYLVNRCLSRFSSVLVVDCDPGQSEFVPPGCVSAVCVDSPLLGPHFTHLIQPERSVFVGEVDMNRNPLVYINSIGTLMNYCTGEEKYQNIPWIINTMGYSKGFGVVLTSSVLNTVAPSFVVQIKCADRERNFPTILTANFVKRNLLRNKENISEHEHKTLNYRFLETGSVLDLQTSAPRKKTNELKNYSPVVLRKIMILTYFGKLLNKNVKSIFEVVPYMIDYSKINVEILNGDSQLNDEDSRLDVINGSLVALCRKDNGNEDISKYECLGYGIVRAIDRVDKRLFLTTPVGRNIANVDTLVKGSICLPETVYTQPPSTVEGHIPFTSMYIPDSLHQVVRRHFRPTKASIMSK</sequence>
<keyword evidence="5" id="KW-0547">Nucleotide-binding</keyword>
<keyword evidence="8" id="KW-0539">Nucleus</keyword>
<dbReference type="GO" id="GO:0005730">
    <property type="term" value="C:nucleolus"/>
    <property type="evidence" value="ECO:0007669"/>
    <property type="project" value="UniProtKB-SubCell"/>
</dbReference>
<evidence type="ECO:0000256" key="6">
    <source>
        <dbReference type="ARBA" id="ARBA00022777"/>
    </source>
</evidence>
<dbReference type="SUPFAM" id="SSF52540">
    <property type="entry name" value="P-loop containing nucleoside triphosphate hydrolases"/>
    <property type="match status" value="1"/>
</dbReference>
<feature type="domain" description="NOL9 C-terminal" evidence="13">
    <location>
        <begin position="608"/>
        <end position="701"/>
    </location>
</feature>